<dbReference type="PROSITE" id="PS50158">
    <property type="entry name" value="ZF_CCHC"/>
    <property type="match status" value="1"/>
</dbReference>
<feature type="domain" description="CCHC-type" evidence="3">
    <location>
        <begin position="48"/>
        <end position="63"/>
    </location>
</feature>
<evidence type="ECO:0000313" key="4">
    <source>
        <dbReference type="EMBL" id="RKP21753.1"/>
    </source>
</evidence>
<organism evidence="4 5">
    <name type="scientific">Rozella allomycis (strain CSF55)</name>
    <dbReference type="NCBI Taxonomy" id="988480"/>
    <lineage>
        <taxon>Eukaryota</taxon>
        <taxon>Fungi</taxon>
        <taxon>Fungi incertae sedis</taxon>
        <taxon>Cryptomycota</taxon>
        <taxon>Cryptomycota incertae sedis</taxon>
        <taxon>Rozella</taxon>
    </lineage>
</organism>
<dbReference type="GO" id="GO:0003676">
    <property type="term" value="F:nucleic acid binding"/>
    <property type="evidence" value="ECO:0007669"/>
    <property type="project" value="InterPro"/>
</dbReference>
<feature type="region of interest" description="Disordered" evidence="2">
    <location>
        <begin position="1"/>
        <end position="38"/>
    </location>
</feature>
<evidence type="ECO:0000256" key="2">
    <source>
        <dbReference type="SAM" id="MobiDB-lite"/>
    </source>
</evidence>
<evidence type="ECO:0000256" key="1">
    <source>
        <dbReference type="PROSITE-ProRule" id="PRU00047"/>
    </source>
</evidence>
<reference evidence="5" key="1">
    <citation type="journal article" date="2018" name="Nat. Microbiol.">
        <title>Leveraging single-cell genomics to expand the fungal tree of life.</title>
        <authorList>
            <person name="Ahrendt S.R."/>
            <person name="Quandt C.A."/>
            <person name="Ciobanu D."/>
            <person name="Clum A."/>
            <person name="Salamov A."/>
            <person name="Andreopoulos B."/>
            <person name="Cheng J.F."/>
            <person name="Woyke T."/>
            <person name="Pelin A."/>
            <person name="Henrissat B."/>
            <person name="Reynolds N.K."/>
            <person name="Benny G.L."/>
            <person name="Smith M.E."/>
            <person name="James T.Y."/>
            <person name="Grigoriev I.V."/>
        </authorList>
    </citation>
    <scope>NUCLEOTIDE SEQUENCE [LARGE SCALE GENOMIC DNA]</scope>
    <source>
        <strain evidence="5">CSF55</strain>
    </source>
</reference>
<dbReference type="AlphaFoldDB" id="A0A4P9YPP6"/>
<keyword evidence="1" id="KW-0863">Zinc-finger</keyword>
<name>A0A4P9YPP6_ROZAC</name>
<dbReference type="InterPro" id="IPR036875">
    <property type="entry name" value="Znf_CCHC_sf"/>
</dbReference>
<accession>A0A4P9YPP6</accession>
<dbReference type="EMBL" id="ML004931">
    <property type="protein sequence ID" value="RKP21753.1"/>
    <property type="molecule type" value="Genomic_DNA"/>
</dbReference>
<keyword evidence="1" id="KW-0862">Zinc</keyword>
<dbReference type="Gene3D" id="4.10.60.10">
    <property type="entry name" value="Zinc finger, CCHC-type"/>
    <property type="match status" value="1"/>
</dbReference>
<sequence length="219" mass="24808">MNAGRASRRRYSTGSFLGPHEDVKREENKDKSNDDSDVNAFQVPKNICFLCGGKGHWARECTSLPKPFQNENSPTCYKCGGHFARTCASGSLKKARSMWARYQGLHIGESTESNYPNISFDYAYDQYQPHICVGGTTYFYDPFIPKFKEEDFPPLKSADDTTCDTIEEIRTDNEDDNTSELSSGNGENNITGDNNVLNESNCNFRNENDIFLAYLINYF</sequence>
<feature type="compositionally biased region" description="Polar residues" evidence="2">
    <location>
        <begin position="179"/>
        <end position="194"/>
    </location>
</feature>
<feature type="compositionally biased region" description="Basic residues" evidence="2">
    <location>
        <begin position="1"/>
        <end position="11"/>
    </location>
</feature>
<feature type="compositionally biased region" description="Basic and acidic residues" evidence="2">
    <location>
        <begin position="19"/>
        <end position="34"/>
    </location>
</feature>
<dbReference type="Proteomes" id="UP000281549">
    <property type="component" value="Unassembled WGS sequence"/>
</dbReference>
<dbReference type="GO" id="GO:0008270">
    <property type="term" value="F:zinc ion binding"/>
    <property type="evidence" value="ECO:0007669"/>
    <property type="project" value="UniProtKB-KW"/>
</dbReference>
<proteinExistence type="predicted"/>
<dbReference type="Pfam" id="PF00098">
    <property type="entry name" value="zf-CCHC"/>
    <property type="match status" value="1"/>
</dbReference>
<protein>
    <recommendedName>
        <fullName evidence="3">CCHC-type domain-containing protein</fullName>
    </recommendedName>
</protein>
<evidence type="ECO:0000259" key="3">
    <source>
        <dbReference type="PROSITE" id="PS50158"/>
    </source>
</evidence>
<keyword evidence="1" id="KW-0479">Metal-binding</keyword>
<dbReference type="SUPFAM" id="SSF57756">
    <property type="entry name" value="Retrovirus zinc finger-like domains"/>
    <property type="match status" value="1"/>
</dbReference>
<evidence type="ECO:0000313" key="5">
    <source>
        <dbReference type="Proteomes" id="UP000281549"/>
    </source>
</evidence>
<dbReference type="InterPro" id="IPR001878">
    <property type="entry name" value="Znf_CCHC"/>
</dbReference>
<dbReference type="SMART" id="SM00343">
    <property type="entry name" value="ZnF_C2HC"/>
    <property type="match status" value="2"/>
</dbReference>
<gene>
    <name evidence="4" type="ORF">ROZALSC1DRAFT_26860</name>
</gene>
<feature type="region of interest" description="Disordered" evidence="2">
    <location>
        <begin position="170"/>
        <end position="194"/>
    </location>
</feature>